<dbReference type="Proteomes" id="UP000008710">
    <property type="component" value="Plasmid pRHL1"/>
</dbReference>
<keyword evidence="2" id="KW-0614">Plasmid</keyword>
<reference evidence="3" key="1">
    <citation type="journal article" date="2006" name="Proc. Natl. Acad. Sci. U.S.A.">
        <title>The complete genome of Rhodococcus sp. RHA1 provides insights into a catabolic powerhouse.</title>
        <authorList>
            <person name="McLeod M.P."/>
            <person name="Warren R.L."/>
            <person name="Hsiao W.W.L."/>
            <person name="Araki N."/>
            <person name="Myhre M."/>
            <person name="Fernandes C."/>
            <person name="Miyazawa D."/>
            <person name="Wong W."/>
            <person name="Lillquist A.L."/>
            <person name="Wang D."/>
            <person name="Dosanjh M."/>
            <person name="Hara H."/>
            <person name="Petrescu A."/>
            <person name="Morin R.D."/>
            <person name="Yang G."/>
            <person name="Stott J.M."/>
            <person name="Schein J.E."/>
            <person name="Shin H."/>
            <person name="Smailus D."/>
            <person name="Siddiqui A.S."/>
            <person name="Marra M.A."/>
            <person name="Jones S.J.M."/>
            <person name="Holt R."/>
            <person name="Brinkman F.S.L."/>
            <person name="Miyauchi K."/>
            <person name="Fukuda M."/>
            <person name="Davies J.E."/>
            <person name="Mohn W.W."/>
            <person name="Eltis L.D."/>
        </authorList>
    </citation>
    <scope>NUCLEOTIDE SEQUENCE [LARGE SCALE GENOMIC DNA]</scope>
    <source>
        <strain evidence="3">RHA1</strain>
    </source>
</reference>
<sequence length="87" mass="8983">MLVGRGITAWRRALTRLTCDRTSARGPGRTAGGPAELSGALTAELIDVLAAVALAGAGPDPPHPSPPSRGEAHRCSPTPTRPPARRR</sequence>
<accession>Q0RX69</accession>
<organism evidence="2 3">
    <name type="scientific">Rhodococcus jostii (strain RHA1)</name>
    <dbReference type="NCBI Taxonomy" id="101510"/>
    <lineage>
        <taxon>Bacteria</taxon>
        <taxon>Bacillati</taxon>
        <taxon>Actinomycetota</taxon>
        <taxon>Actinomycetes</taxon>
        <taxon>Mycobacteriales</taxon>
        <taxon>Nocardiaceae</taxon>
        <taxon>Rhodococcus</taxon>
    </lineage>
</organism>
<dbReference type="HOGENOM" id="CLU_2481238_0_0_11"/>
<protein>
    <submittedName>
        <fullName evidence="2">Uncharacterized protein</fullName>
    </submittedName>
</protein>
<proteinExistence type="predicted"/>
<dbReference type="AlphaFoldDB" id="Q0RX69"/>
<evidence type="ECO:0000313" key="2">
    <source>
        <dbReference type="EMBL" id="ABH00117.1"/>
    </source>
</evidence>
<geneLocation type="plasmid" evidence="2 3">
    <name>pRHL1</name>
</geneLocation>
<gene>
    <name evidence="2" type="ordered locus">RHA1_ro09073</name>
</gene>
<evidence type="ECO:0000256" key="1">
    <source>
        <dbReference type="SAM" id="MobiDB-lite"/>
    </source>
</evidence>
<feature type="region of interest" description="Disordered" evidence="1">
    <location>
        <begin position="55"/>
        <end position="87"/>
    </location>
</feature>
<name>Q0RX69_RHOJR</name>
<evidence type="ECO:0000313" key="3">
    <source>
        <dbReference type="Proteomes" id="UP000008710"/>
    </source>
</evidence>
<dbReference type="KEGG" id="rha:RHA1_ro09073"/>
<dbReference type="EMBL" id="CP000432">
    <property type="protein sequence ID" value="ABH00117.1"/>
    <property type="molecule type" value="Genomic_DNA"/>
</dbReference>